<evidence type="ECO:0000313" key="2">
    <source>
        <dbReference type="EMBL" id="GDY57439.1"/>
    </source>
</evidence>
<accession>A0A4D4LHR3</accession>
<keyword evidence="3" id="KW-1185">Reference proteome</keyword>
<dbReference type="Gene3D" id="3.30.450.40">
    <property type="match status" value="1"/>
</dbReference>
<comment type="caution">
    <text evidence="2">The sequence shown here is derived from an EMBL/GenBank/DDBJ whole genome shotgun (WGS) entry which is preliminary data.</text>
</comment>
<evidence type="ECO:0000313" key="3">
    <source>
        <dbReference type="Proteomes" id="UP000301309"/>
    </source>
</evidence>
<reference evidence="2 3" key="1">
    <citation type="journal article" date="2020" name="Int. J. Syst. Evol. Microbiol.">
        <title>Reclassification of Streptomyces castelarensis and Streptomyces sporoclivatus as later heterotypic synonyms of Streptomyces antimycoticus.</title>
        <authorList>
            <person name="Komaki H."/>
            <person name="Tamura T."/>
        </authorList>
    </citation>
    <scope>NUCLEOTIDE SEQUENCE [LARGE SCALE GENOMIC DNA]</scope>
    <source>
        <strain evidence="2 3">NBRC 13459</strain>
    </source>
</reference>
<protein>
    <recommendedName>
        <fullName evidence="1">GAF domain-containing protein</fullName>
    </recommendedName>
</protein>
<dbReference type="Proteomes" id="UP000301309">
    <property type="component" value="Unassembled WGS sequence"/>
</dbReference>
<feature type="domain" description="GAF" evidence="1">
    <location>
        <begin position="20"/>
        <end position="144"/>
    </location>
</feature>
<dbReference type="Pfam" id="PF13185">
    <property type="entry name" value="GAF_2"/>
    <property type="match status" value="1"/>
</dbReference>
<name>A0A4D4LHR3_STRVO</name>
<dbReference type="InterPro" id="IPR029016">
    <property type="entry name" value="GAF-like_dom_sf"/>
</dbReference>
<evidence type="ECO:0000259" key="1">
    <source>
        <dbReference type="Pfam" id="PF13185"/>
    </source>
</evidence>
<proteinExistence type="predicted"/>
<dbReference type="AlphaFoldDB" id="A0A4D4LHR3"/>
<sequence length="352" mass="38268">MAVAGSDGAGSGRAVDVRSTLQRMRRRGGLPVAFGGLFSGSRQFRISELTGTTTNSLRGLAITPGNGLGGKVLTMSRPISVADYPTSRAISHEYDAAVGAEGLRSMLAVPVVVRGQVRGVLYGALRQPLVLGDRALGSAVETARELERALEHELARELAARDEAQWLLAEARRRRLRGQPRCAPPAEETDSAVWEEVREAHGDLRALAHRVPDPQLRAEILTACGRLARASSGRGRERERPGGRSCRRARWTCWRVWRRGRRIRRRRSGWGCGRRRSRAICGPRCGSWGPTPVSTRSSRPAGRGFCRRGCPADRDACGGLLPYPPLPTIGAPPRTPLLKLPQLPLGGAPWRG</sequence>
<dbReference type="InterPro" id="IPR003018">
    <property type="entry name" value="GAF"/>
</dbReference>
<dbReference type="SUPFAM" id="SSF55781">
    <property type="entry name" value="GAF domain-like"/>
    <property type="match status" value="1"/>
</dbReference>
<dbReference type="EMBL" id="BJHW01000001">
    <property type="protein sequence ID" value="GDY57439.1"/>
    <property type="molecule type" value="Genomic_DNA"/>
</dbReference>
<organism evidence="2 3">
    <name type="scientific">Streptomyces violaceusniger</name>
    <dbReference type="NCBI Taxonomy" id="68280"/>
    <lineage>
        <taxon>Bacteria</taxon>
        <taxon>Bacillati</taxon>
        <taxon>Actinomycetota</taxon>
        <taxon>Actinomycetes</taxon>
        <taxon>Kitasatosporales</taxon>
        <taxon>Streptomycetaceae</taxon>
        <taxon>Streptomyces</taxon>
        <taxon>Streptomyces violaceusniger group</taxon>
    </lineage>
</organism>
<gene>
    <name evidence="2" type="ORF">SVIO_080620</name>
</gene>